<sequence>MDGVDTNRGNMAWGYLVVRPDSSDLIVKAGRPADVLAPAHLYTYVQQGSCASLGPPAIRATRRVLAYSDTLGFLTVSNTVPGNLDKLRTGPHALTVRSAPADGNKLLYCGDLRLT</sequence>
<proteinExistence type="predicted"/>
<evidence type="ECO:0000313" key="2">
    <source>
        <dbReference type="Proteomes" id="UP000070433"/>
    </source>
</evidence>
<dbReference type="Proteomes" id="UP000070433">
    <property type="component" value="Chromosome"/>
</dbReference>
<organism evidence="1 2">
    <name type="scientific">Ramlibacter tataouinensis</name>
    <dbReference type="NCBI Taxonomy" id="94132"/>
    <lineage>
        <taxon>Bacteria</taxon>
        <taxon>Pseudomonadati</taxon>
        <taxon>Pseudomonadota</taxon>
        <taxon>Betaproteobacteria</taxon>
        <taxon>Burkholderiales</taxon>
        <taxon>Comamonadaceae</taxon>
        <taxon>Ramlibacter</taxon>
    </lineage>
</organism>
<dbReference type="AlphaFoldDB" id="A0A127JRX4"/>
<gene>
    <name evidence="1" type="ORF">UC35_07230</name>
</gene>
<name>A0A127JRX4_9BURK</name>
<accession>A0A127JRX4</accession>
<reference evidence="1 2" key="1">
    <citation type="journal article" date="2014" name="Int. J. Syst. Evol. Microbiol.">
        <title>Ramlibacter solisilvae sp. nov., isolated from forest soil, and emended description of the genus Ramlibacter.</title>
        <authorList>
            <person name="Lee H.J."/>
            <person name="Lee S.H."/>
            <person name="Lee S.S."/>
            <person name="Lee J.S."/>
            <person name="Kim Y."/>
            <person name="Kim S.C."/>
            <person name="Jeon C.O."/>
        </authorList>
    </citation>
    <scope>NUCLEOTIDE SEQUENCE [LARGE SCALE GENOMIC DNA]</scope>
    <source>
        <strain evidence="1 2">5-10</strain>
    </source>
</reference>
<keyword evidence="2" id="KW-1185">Reference proteome</keyword>
<protein>
    <submittedName>
        <fullName evidence="1">Uncharacterized protein</fullName>
    </submittedName>
</protein>
<dbReference type="EMBL" id="CP010951">
    <property type="protein sequence ID" value="AMO22709.1"/>
    <property type="molecule type" value="Genomic_DNA"/>
</dbReference>
<evidence type="ECO:0000313" key="1">
    <source>
        <dbReference type="EMBL" id="AMO22709.1"/>
    </source>
</evidence>